<sequence length="397" mass="45524">MEEITEYDINLDSNLRRNPLDPERNGRTIVTGDHRKEFYIPCTSSFEESSGDLSDDSEDDSDDDEEEIQEDFLPLPPILPPDLDVEDPLVIDDWGFSAIATSVYQYAEDVLRKVWMNISWTVCHFHTLPQWLQDNDYILHGYRPPLQSFKRCLHSIFSVHTETGNIWTHLLGCIAFFGVGVFFLSYPTPELSHVDKAVFAAFFIGACFCLGLSAAFHTFLCHSEKAGRLFSKLDYCGISLLITGSFVPWLYYSFYCNFYQKIVYLSVVLVLGLTTVIVSLWPRFGEPKFRFLRAGNFLAFGLSGLVPAFHYAFSNSWALAVSQAGMQWLILMGSLYVIGTMFYALRIPERFWPGKFDIWFQSHQIFHCFVVAAAFVHYHGITEMVQYRVSVGECQFL</sequence>
<feature type="transmembrane region" description="Helical" evidence="8">
    <location>
        <begin position="325"/>
        <end position="345"/>
    </location>
</feature>
<keyword evidence="10" id="KW-1185">Reference proteome</keyword>
<feature type="binding site" evidence="6">
    <location>
        <position position="217"/>
    </location>
    <ligand>
        <name>Zn(2+)</name>
        <dbReference type="ChEBI" id="CHEBI:29105"/>
    </ligand>
</feature>
<feature type="binding site" evidence="6">
    <location>
        <position position="367"/>
    </location>
    <ligand>
        <name>Zn(2+)</name>
        <dbReference type="ChEBI" id="CHEBI:29105"/>
    </ligand>
</feature>
<reference evidence="9" key="1">
    <citation type="submission" date="2023-07" db="EMBL/GenBank/DDBJ databases">
        <title>Chromosome-level genome assembly of Artemia franciscana.</title>
        <authorList>
            <person name="Jo E."/>
        </authorList>
    </citation>
    <scope>NUCLEOTIDE SEQUENCE</scope>
    <source>
        <tissue evidence="9">Whole body</tissue>
    </source>
</reference>
<dbReference type="GO" id="GO:0038023">
    <property type="term" value="F:signaling receptor activity"/>
    <property type="evidence" value="ECO:0007669"/>
    <property type="project" value="TreeGrafter"/>
</dbReference>
<evidence type="ECO:0000256" key="2">
    <source>
        <dbReference type="ARBA" id="ARBA00007018"/>
    </source>
</evidence>
<keyword evidence="6" id="KW-0862">Zinc</keyword>
<keyword evidence="5 8" id="KW-0472">Membrane</keyword>
<feature type="transmembrane region" description="Helical" evidence="8">
    <location>
        <begin position="166"/>
        <end position="186"/>
    </location>
</feature>
<dbReference type="InterPro" id="IPR004254">
    <property type="entry name" value="AdipoR/HlyIII-related"/>
</dbReference>
<evidence type="ECO:0000256" key="7">
    <source>
        <dbReference type="SAM" id="MobiDB-lite"/>
    </source>
</evidence>
<feature type="region of interest" description="Disordered" evidence="7">
    <location>
        <begin position="44"/>
        <end position="73"/>
    </location>
</feature>
<dbReference type="PANTHER" id="PTHR20855">
    <property type="entry name" value="ADIPOR/PROGESTIN RECEPTOR-RELATED"/>
    <property type="match status" value="1"/>
</dbReference>
<dbReference type="EMBL" id="JAVRJZ010000003">
    <property type="protein sequence ID" value="KAK2724325.1"/>
    <property type="molecule type" value="Genomic_DNA"/>
</dbReference>
<feature type="compositionally biased region" description="Acidic residues" evidence="7">
    <location>
        <begin position="49"/>
        <end position="70"/>
    </location>
</feature>
<dbReference type="AlphaFoldDB" id="A0AA88I9X9"/>
<dbReference type="Proteomes" id="UP001187531">
    <property type="component" value="Unassembled WGS sequence"/>
</dbReference>
<evidence type="ECO:0000256" key="4">
    <source>
        <dbReference type="ARBA" id="ARBA00022989"/>
    </source>
</evidence>
<dbReference type="PANTHER" id="PTHR20855:SF52">
    <property type="entry name" value="ADIPONECTIN RECEPTOR PROTEIN"/>
    <property type="match status" value="1"/>
</dbReference>
<comment type="similarity">
    <text evidence="2">Belongs to the ADIPOR family.</text>
</comment>
<feature type="transmembrane region" description="Helical" evidence="8">
    <location>
        <begin position="263"/>
        <end position="282"/>
    </location>
</feature>
<keyword evidence="4 8" id="KW-1133">Transmembrane helix</keyword>
<proteinExistence type="inferred from homology"/>
<feature type="transmembrane region" description="Helical" evidence="8">
    <location>
        <begin position="233"/>
        <end position="251"/>
    </location>
</feature>
<evidence type="ECO:0000256" key="3">
    <source>
        <dbReference type="ARBA" id="ARBA00022692"/>
    </source>
</evidence>
<protein>
    <recommendedName>
        <fullName evidence="11">Adiponectin receptor</fullName>
    </recommendedName>
</protein>
<dbReference type="EMBL" id="JAVRJZ010000003">
    <property type="protein sequence ID" value="KAK2724324.1"/>
    <property type="molecule type" value="Genomic_DNA"/>
</dbReference>
<name>A0AA88I9X9_ARTSF</name>
<keyword evidence="3 8" id="KW-0812">Transmembrane</keyword>
<evidence type="ECO:0000256" key="8">
    <source>
        <dbReference type="SAM" id="Phobius"/>
    </source>
</evidence>
<comment type="caution">
    <text evidence="9">The sequence shown here is derived from an EMBL/GenBank/DDBJ whole genome shotgun (WGS) entry which is preliminary data.</text>
</comment>
<accession>A0AA88I9X9</accession>
<dbReference type="GO" id="GO:0033211">
    <property type="term" value="P:adiponectin-activated signaling pathway"/>
    <property type="evidence" value="ECO:0007669"/>
    <property type="project" value="TreeGrafter"/>
</dbReference>
<evidence type="ECO:0008006" key="11">
    <source>
        <dbReference type="Google" id="ProtNLM"/>
    </source>
</evidence>
<gene>
    <name evidence="9" type="ORF">QYM36_000989</name>
</gene>
<dbReference type="Pfam" id="PF03006">
    <property type="entry name" value="HlyIII"/>
    <property type="match status" value="1"/>
</dbReference>
<evidence type="ECO:0000256" key="5">
    <source>
        <dbReference type="ARBA" id="ARBA00023136"/>
    </source>
</evidence>
<feature type="transmembrane region" description="Helical" evidence="8">
    <location>
        <begin position="198"/>
        <end position="221"/>
    </location>
</feature>
<dbReference type="GO" id="GO:0005886">
    <property type="term" value="C:plasma membrane"/>
    <property type="evidence" value="ECO:0007669"/>
    <property type="project" value="TreeGrafter"/>
</dbReference>
<evidence type="ECO:0000313" key="9">
    <source>
        <dbReference type="EMBL" id="KAK2724324.1"/>
    </source>
</evidence>
<dbReference type="GO" id="GO:0046872">
    <property type="term" value="F:metal ion binding"/>
    <property type="evidence" value="ECO:0007669"/>
    <property type="project" value="UniProtKB-KW"/>
</dbReference>
<feature type="transmembrane region" description="Helical" evidence="8">
    <location>
        <begin position="294"/>
        <end position="313"/>
    </location>
</feature>
<keyword evidence="6" id="KW-0479">Metal-binding</keyword>
<evidence type="ECO:0000256" key="6">
    <source>
        <dbReference type="PIRSR" id="PIRSR604254-1"/>
    </source>
</evidence>
<organism evidence="9 10">
    <name type="scientific">Artemia franciscana</name>
    <name type="common">Brine shrimp</name>
    <name type="synonym">Artemia sanfranciscana</name>
    <dbReference type="NCBI Taxonomy" id="6661"/>
    <lineage>
        <taxon>Eukaryota</taxon>
        <taxon>Metazoa</taxon>
        <taxon>Ecdysozoa</taxon>
        <taxon>Arthropoda</taxon>
        <taxon>Crustacea</taxon>
        <taxon>Branchiopoda</taxon>
        <taxon>Anostraca</taxon>
        <taxon>Artemiidae</taxon>
        <taxon>Artemia</taxon>
    </lineage>
</organism>
<comment type="subcellular location">
    <subcellularLocation>
        <location evidence="1">Membrane</location>
        <topology evidence="1">Multi-pass membrane protein</topology>
    </subcellularLocation>
</comment>
<evidence type="ECO:0000313" key="10">
    <source>
        <dbReference type="Proteomes" id="UP001187531"/>
    </source>
</evidence>
<feature type="binding site" evidence="6">
    <location>
        <position position="363"/>
    </location>
    <ligand>
        <name>Zn(2+)</name>
        <dbReference type="ChEBI" id="CHEBI:29105"/>
    </ligand>
</feature>
<evidence type="ECO:0000256" key="1">
    <source>
        <dbReference type="ARBA" id="ARBA00004141"/>
    </source>
</evidence>